<dbReference type="AlphaFoldDB" id="A0A6P2CQR2"/>
<name>A0A6P2CQR2_9BACT</name>
<organism evidence="1 2">
    <name type="scientific">Gemmata massiliana</name>
    <dbReference type="NCBI Taxonomy" id="1210884"/>
    <lineage>
        <taxon>Bacteria</taxon>
        <taxon>Pseudomonadati</taxon>
        <taxon>Planctomycetota</taxon>
        <taxon>Planctomycetia</taxon>
        <taxon>Gemmatales</taxon>
        <taxon>Gemmataceae</taxon>
        <taxon>Gemmata</taxon>
    </lineage>
</organism>
<reference evidence="1 2" key="1">
    <citation type="submission" date="2019-05" db="EMBL/GenBank/DDBJ databases">
        <authorList>
            <consortium name="Science for Life Laboratories"/>
        </authorList>
    </citation>
    <scope>NUCLEOTIDE SEQUENCE [LARGE SCALE GENOMIC DNA]</scope>
    <source>
        <strain evidence="1">Soil9</strain>
    </source>
</reference>
<sequence length="108" mass="12385">MRRGRPLKIKEYQVEDTERAEVHKGRAARTDPTWVSSERLPVGTFSWRMKTADLEVRLRAANGPVISHYGADVRGEFFPHNVPAVLLERGPIREPTPHGECFFLFDVK</sequence>
<keyword evidence="2" id="KW-1185">Reference proteome</keyword>
<gene>
    <name evidence="1" type="ORF">SOIL9_64130</name>
</gene>
<accession>A0A6P2CQR2</accession>
<protein>
    <submittedName>
        <fullName evidence="1">Uncharacterized protein</fullName>
    </submittedName>
</protein>
<evidence type="ECO:0000313" key="1">
    <source>
        <dbReference type="EMBL" id="VTR91301.1"/>
    </source>
</evidence>
<dbReference type="EMBL" id="LR593886">
    <property type="protein sequence ID" value="VTR91301.1"/>
    <property type="molecule type" value="Genomic_DNA"/>
</dbReference>
<dbReference type="Proteomes" id="UP000464178">
    <property type="component" value="Chromosome"/>
</dbReference>
<evidence type="ECO:0000313" key="2">
    <source>
        <dbReference type="Proteomes" id="UP000464178"/>
    </source>
</evidence>
<proteinExistence type="predicted"/>
<dbReference type="KEGG" id="gms:SOIL9_64130"/>